<dbReference type="AlphaFoldDB" id="A0A2P2NZ40"/>
<organism evidence="1">
    <name type="scientific">Rhizophora mucronata</name>
    <name type="common">Asiatic mangrove</name>
    <dbReference type="NCBI Taxonomy" id="61149"/>
    <lineage>
        <taxon>Eukaryota</taxon>
        <taxon>Viridiplantae</taxon>
        <taxon>Streptophyta</taxon>
        <taxon>Embryophyta</taxon>
        <taxon>Tracheophyta</taxon>
        <taxon>Spermatophyta</taxon>
        <taxon>Magnoliopsida</taxon>
        <taxon>eudicotyledons</taxon>
        <taxon>Gunneridae</taxon>
        <taxon>Pentapetalae</taxon>
        <taxon>rosids</taxon>
        <taxon>fabids</taxon>
        <taxon>Malpighiales</taxon>
        <taxon>Rhizophoraceae</taxon>
        <taxon>Rhizophora</taxon>
    </lineage>
</organism>
<evidence type="ECO:0000313" key="1">
    <source>
        <dbReference type="EMBL" id="MBX47651.1"/>
    </source>
</evidence>
<protein>
    <submittedName>
        <fullName evidence="1">Uncharacterized protein</fullName>
    </submittedName>
</protein>
<dbReference type="EMBL" id="GGEC01067167">
    <property type="protein sequence ID" value="MBX47651.1"/>
    <property type="molecule type" value="Transcribed_RNA"/>
</dbReference>
<proteinExistence type="predicted"/>
<sequence length="43" mass="4910">MPDPASLEIEFSAADCINLPTFSNWISVYCVWFSAFHAKCIHF</sequence>
<accession>A0A2P2NZ40</accession>
<reference evidence="1" key="1">
    <citation type="submission" date="2018-02" db="EMBL/GenBank/DDBJ databases">
        <title>Rhizophora mucronata_Transcriptome.</title>
        <authorList>
            <person name="Meera S.P."/>
            <person name="Sreeshan A."/>
            <person name="Augustine A."/>
        </authorList>
    </citation>
    <scope>NUCLEOTIDE SEQUENCE</scope>
    <source>
        <tissue evidence="1">Leaf</tissue>
    </source>
</reference>
<name>A0A2P2NZ40_RHIMU</name>